<dbReference type="GO" id="GO:0046685">
    <property type="term" value="P:response to arsenic-containing substance"/>
    <property type="evidence" value="ECO:0007669"/>
    <property type="project" value="UniProtKB-KW"/>
</dbReference>
<evidence type="ECO:0000313" key="4">
    <source>
        <dbReference type="Proteomes" id="UP000245137"/>
    </source>
</evidence>
<dbReference type="InterPro" id="IPR036388">
    <property type="entry name" value="WH-like_DNA-bd_sf"/>
</dbReference>
<dbReference type="SMART" id="SM00226">
    <property type="entry name" value="LMWPc"/>
    <property type="match status" value="1"/>
</dbReference>
<keyword evidence="1" id="KW-0059">Arsenical resistance</keyword>
<comment type="caution">
    <text evidence="3">The sequence shown here is derived from an EMBL/GenBank/DDBJ whole genome shotgun (WGS) entry which is preliminary data.</text>
</comment>
<dbReference type="Gene3D" id="1.10.10.10">
    <property type="entry name" value="Winged helix-like DNA-binding domain superfamily/Winged helix DNA-binding domain"/>
    <property type="match status" value="1"/>
</dbReference>
<dbReference type="InterPro" id="IPR001845">
    <property type="entry name" value="HTH_ArsR_DNA-bd_dom"/>
</dbReference>
<dbReference type="CDD" id="cd16345">
    <property type="entry name" value="LMWP_ArsC"/>
    <property type="match status" value="1"/>
</dbReference>
<dbReference type="SUPFAM" id="SSF52788">
    <property type="entry name" value="Phosphotyrosine protein phosphatases I"/>
    <property type="match status" value="1"/>
</dbReference>
<evidence type="ECO:0000256" key="1">
    <source>
        <dbReference type="ARBA" id="ARBA00022849"/>
    </source>
</evidence>
<dbReference type="CDD" id="cd00090">
    <property type="entry name" value="HTH_ARSR"/>
    <property type="match status" value="1"/>
</dbReference>
<reference evidence="3 4" key="1">
    <citation type="journal article" date="2018" name="Appl. Microbiol. Biotechnol.">
        <title>Co-cultivation of the strictly anaerobic methanogen Methanosarcina barkeri with aerobic methanotrophs in an oxygen-limited membrane bioreactor.</title>
        <authorList>
            <person name="In 't Zandt M.H."/>
            <person name="van den Bosch T.J.M."/>
            <person name="Rijkers R."/>
            <person name="van Kessel M.A.H.J."/>
            <person name="Jetten M.S.M."/>
            <person name="Welte C.U."/>
        </authorList>
    </citation>
    <scope>NUCLEOTIDE SEQUENCE [LARGE SCALE GENOMIC DNA]</scope>
    <source>
        <strain evidence="3 4">DSM 17706</strain>
    </source>
</reference>
<dbReference type="SUPFAM" id="SSF46785">
    <property type="entry name" value="Winged helix' DNA-binding domain"/>
    <property type="match status" value="1"/>
</dbReference>
<dbReference type="AlphaFoldDB" id="A0A2U1SRG4"/>
<gene>
    <name evidence="3" type="ORF">C5689_08755</name>
</gene>
<dbReference type="Pfam" id="PF01451">
    <property type="entry name" value="LMWPc"/>
    <property type="match status" value="1"/>
</dbReference>
<dbReference type="RefSeq" id="WP_108916898.1">
    <property type="nucleotide sequence ID" value="NZ_BGJY01000012.1"/>
</dbReference>
<name>A0A2U1SRG4_METSR</name>
<dbReference type="PROSITE" id="PS50987">
    <property type="entry name" value="HTH_ARSR_2"/>
    <property type="match status" value="1"/>
</dbReference>
<dbReference type="EMBL" id="PUIV01000010">
    <property type="protein sequence ID" value="PWB94199.1"/>
    <property type="molecule type" value="Genomic_DNA"/>
</dbReference>
<dbReference type="GO" id="GO:0003700">
    <property type="term" value="F:DNA-binding transcription factor activity"/>
    <property type="evidence" value="ECO:0007669"/>
    <property type="project" value="InterPro"/>
</dbReference>
<dbReference type="OrthoDB" id="9793058at2"/>
<accession>A0A2U1SRG4</accession>
<evidence type="ECO:0000313" key="3">
    <source>
        <dbReference type="EMBL" id="PWB94199.1"/>
    </source>
</evidence>
<dbReference type="PRINTS" id="PR00778">
    <property type="entry name" value="HTHARSR"/>
</dbReference>
<organism evidence="3 4">
    <name type="scientific">Methylosinus sporium</name>
    <dbReference type="NCBI Taxonomy" id="428"/>
    <lineage>
        <taxon>Bacteria</taxon>
        <taxon>Pseudomonadati</taxon>
        <taxon>Pseudomonadota</taxon>
        <taxon>Alphaproteobacteria</taxon>
        <taxon>Hyphomicrobiales</taxon>
        <taxon>Methylocystaceae</taxon>
        <taxon>Methylosinus</taxon>
    </lineage>
</organism>
<feature type="domain" description="HTH arsR-type" evidence="2">
    <location>
        <begin position="3"/>
        <end position="100"/>
    </location>
</feature>
<dbReference type="PANTHER" id="PTHR43428:SF1">
    <property type="entry name" value="ARSENATE REDUCTASE"/>
    <property type="match status" value="1"/>
</dbReference>
<dbReference type="InterPro" id="IPR036196">
    <property type="entry name" value="Ptyr_pPase_sf"/>
</dbReference>
<dbReference type="Gene3D" id="3.40.50.2300">
    <property type="match status" value="1"/>
</dbReference>
<keyword evidence="4" id="KW-1185">Reference proteome</keyword>
<dbReference type="Proteomes" id="UP000245137">
    <property type="component" value="Unassembled WGS sequence"/>
</dbReference>
<dbReference type="SMART" id="SM00418">
    <property type="entry name" value="HTH_ARSR"/>
    <property type="match status" value="1"/>
</dbReference>
<dbReference type="InterPro" id="IPR036390">
    <property type="entry name" value="WH_DNA-bd_sf"/>
</dbReference>
<dbReference type="InterPro" id="IPR011991">
    <property type="entry name" value="ArsR-like_HTH"/>
</dbReference>
<protein>
    <submittedName>
        <fullName evidence="3">Protein tyrosine phosphatase</fullName>
    </submittedName>
</protein>
<dbReference type="PANTHER" id="PTHR43428">
    <property type="entry name" value="ARSENATE REDUCTASE"/>
    <property type="match status" value="1"/>
</dbReference>
<dbReference type="Pfam" id="PF12840">
    <property type="entry name" value="HTH_20"/>
    <property type="match status" value="1"/>
</dbReference>
<sequence length="293" mass="31960">MTEDRIAAAEIVGIFEALAQTTRLEAYRLLLRYLPYGLPAGDIARLLAVPHNTLSTHIAHLERAGLVLGRREGRSVIYAANSSKLGHVLTTMLTDLGASLDDLTLAAPAFPQKRPKSASKRVRNVLFLCSGNAARSILAEAILNREGGDRFRAFSAGSRPAERPDPVGVELLSSLGYDTREFRSKSWKEFTKPDAPRMDFVITLCDDICEQPCGPWPRNALLAHWGVADPAMAKGDDAQKRAAFMEAYRRLGARLTAFVNLPFESLDRAALKSRLADIATMEGATELAVNNAA</sequence>
<evidence type="ECO:0000259" key="2">
    <source>
        <dbReference type="PROSITE" id="PS50987"/>
    </source>
</evidence>
<dbReference type="InterPro" id="IPR023485">
    <property type="entry name" value="Ptyr_pPase"/>
</dbReference>
<proteinExistence type="predicted"/>